<accession>A0A1J5SKZ4</accession>
<evidence type="ECO:0000256" key="2">
    <source>
        <dbReference type="ARBA" id="ARBA00022729"/>
    </source>
</evidence>
<comment type="similarity">
    <text evidence="1">Belongs to the ice-binding protein family.</text>
</comment>
<evidence type="ECO:0000256" key="1">
    <source>
        <dbReference type="ARBA" id="ARBA00005445"/>
    </source>
</evidence>
<dbReference type="Pfam" id="PF11999">
    <property type="entry name" value="Ice_binding"/>
    <property type="match status" value="1"/>
</dbReference>
<dbReference type="Pfam" id="PF13205">
    <property type="entry name" value="Big_5"/>
    <property type="match status" value="2"/>
</dbReference>
<dbReference type="InterPro" id="IPR032812">
    <property type="entry name" value="SbsA_Ig"/>
</dbReference>
<feature type="domain" description="SbsA Ig-like" evidence="3">
    <location>
        <begin position="149"/>
        <end position="254"/>
    </location>
</feature>
<feature type="domain" description="SbsA Ig-like" evidence="3">
    <location>
        <begin position="38"/>
        <end position="144"/>
    </location>
</feature>
<reference evidence="4" key="1">
    <citation type="submission" date="2016-10" db="EMBL/GenBank/DDBJ databases">
        <title>Sequence of Gallionella enrichment culture.</title>
        <authorList>
            <person name="Poehlein A."/>
            <person name="Muehling M."/>
            <person name="Daniel R."/>
        </authorList>
    </citation>
    <scope>NUCLEOTIDE SEQUENCE</scope>
</reference>
<dbReference type="EMBL" id="MLJW01000055">
    <property type="protein sequence ID" value="OIR04688.1"/>
    <property type="molecule type" value="Genomic_DNA"/>
</dbReference>
<keyword evidence="2" id="KW-0732">Signal</keyword>
<dbReference type="PROSITE" id="PS51257">
    <property type="entry name" value="PROKAR_LIPOPROTEIN"/>
    <property type="match status" value="1"/>
</dbReference>
<organism evidence="4">
    <name type="scientific">mine drainage metagenome</name>
    <dbReference type="NCBI Taxonomy" id="410659"/>
    <lineage>
        <taxon>unclassified sequences</taxon>
        <taxon>metagenomes</taxon>
        <taxon>ecological metagenomes</taxon>
    </lineage>
</organism>
<dbReference type="InterPro" id="IPR021884">
    <property type="entry name" value="Ice-bd_prot"/>
</dbReference>
<dbReference type="InterPro" id="IPR014755">
    <property type="entry name" value="Cu-Rt/internalin_Ig-like"/>
</dbReference>
<sequence length="487" mass="48289">MNKIEKVTKPVTWLMALLLTGFVAGCGGSSSGAVAVTTVAPKVSYTIPAANATGVATNSKVTATFSKDMAPTTISATSFTLAASGGAPVIGTVAYNAASKTAIFTPTSPTPLAISTVYTATISTAVTDAAGNAMATAKTWSFTTGATTDTTAPTVSSTVPLDAASGVALNTTVAAILSEPMDPATINTTNFTLAESSVAATAVIGAVTYVGTNAVFTPSSNLAASTAYTATVKTGVKDLAGNALAVAKTWSFTTGTTVSAGPAPVLLGTAANYAILAKTGVSTIPTSVVTGNVGVSPAARTYLTGWSETYDVTDTYATSTQVVAPGKLYAADLVGGTTSADLGTAVLNMGTAYTDAAGRTATSAATTNVGAGTLTSLTLTPGVYEWGSAVSIPTDLTLNGAATDVWIFKVAGTLDMAAAKNVILSGGALPQNIFWQVSGAVTIGANSHFAGIILGQTSITFNNLSSTNGRLLAQTAVVLDATTVTQP</sequence>
<proteinExistence type="inferred from homology"/>
<gene>
    <name evidence="4" type="ORF">GALL_130720</name>
</gene>
<dbReference type="Gene3D" id="2.60.40.1220">
    <property type="match status" value="2"/>
</dbReference>
<evidence type="ECO:0000313" key="4">
    <source>
        <dbReference type="EMBL" id="OIR04688.1"/>
    </source>
</evidence>
<name>A0A1J5SKZ4_9ZZZZ</name>
<evidence type="ECO:0000259" key="3">
    <source>
        <dbReference type="Pfam" id="PF13205"/>
    </source>
</evidence>
<dbReference type="AlphaFoldDB" id="A0A1J5SKZ4"/>
<comment type="caution">
    <text evidence="4">The sequence shown here is derived from an EMBL/GenBank/DDBJ whole genome shotgun (WGS) entry which is preliminary data.</text>
</comment>
<protein>
    <recommendedName>
        <fullName evidence="3">SbsA Ig-like domain-containing protein</fullName>
    </recommendedName>
</protein>